<sequence length="144" mass="16784">VCWGTVIDKEYLPMLQEYEGGTNPDAFKDLFLESRQLIRPEDEQRHSDGWLKRPDGSEFRSQGVSREFDRKYLYAVLESIKKYGYGKGPYKNDYVRAQRTDEGKLFLTGSHRIACLLHLGYNEIRVVEAFGHENHRDASLIQHS</sequence>
<reference evidence="1" key="1">
    <citation type="journal article" date="2015" name="Nature">
        <title>Complex archaea that bridge the gap between prokaryotes and eukaryotes.</title>
        <authorList>
            <person name="Spang A."/>
            <person name="Saw J.H."/>
            <person name="Jorgensen S.L."/>
            <person name="Zaremba-Niedzwiedzka K."/>
            <person name="Martijn J."/>
            <person name="Lind A.E."/>
            <person name="van Eijk R."/>
            <person name="Schleper C."/>
            <person name="Guy L."/>
            <person name="Ettema T.J."/>
        </authorList>
    </citation>
    <scope>NUCLEOTIDE SEQUENCE</scope>
</reference>
<dbReference type="EMBL" id="LAZR01009657">
    <property type="protein sequence ID" value="KKM71336.1"/>
    <property type="molecule type" value="Genomic_DNA"/>
</dbReference>
<evidence type="ECO:0008006" key="2">
    <source>
        <dbReference type="Google" id="ProtNLM"/>
    </source>
</evidence>
<accession>A0A0F9K9L8</accession>
<comment type="caution">
    <text evidence="1">The sequence shown here is derived from an EMBL/GenBank/DDBJ whole genome shotgun (WGS) entry which is preliminary data.</text>
</comment>
<evidence type="ECO:0000313" key="1">
    <source>
        <dbReference type="EMBL" id="KKM71336.1"/>
    </source>
</evidence>
<organism evidence="1">
    <name type="scientific">marine sediment metagenome</name>
    <dbReference type="NCBI Taxonomy" id="412755"/>
    <lineage>
        <taxon>unclassified sequences</taxon>
        <taxon>metagenomes</taxon>
        <taxon>ecological metagenomes</taxon>
    </lineage>
</organism>
<proteinExistence type="predicted"/>
<name>A0A0F9K9L8_9ZZZZ</name>
<gene>
    <name evidence="1" type="ORF">LCGC14_1431600</name>
</gene>
<dbReference type="AlphaFoldDB" id="A0A0F9K9L8"/>
<feature type="non-terminal residue" evidence="1">
    <location>
        <position position="1"/>
    </location>
</feature>
<protein>
    <recommendedName>
        <fullName evidence="2">ParB/Sulfiredoxin domain-containing protein</fullName>
    </recommendedName>
</protein>